<dbReference type="Pfam" id="PF14338">
    <property type="entry name" value="Mrr_N"/>
    <property type="match status" value="1"/>
</dbReference>
<name>A0A1M5T131_9CLOT</name>
<accession>A0A1M5T131</accession>
<evidence type="ECO:0000313" key="3">
    <source>
        <dbReference type="Proteomes" id="UP000184241"/>
    </source>
</evidence>
<gene>
    <name evidence="2" type="ORF">SAMN02745941_00074</name>
</gene>
<dbReference type="InterPro" id="IPR025745">
    <property type="entry name" value="Mrr-like_N_dom"/>
</dbReference>
<dbReference type="EMBL" id="FQXU01000003">
    <property type="protein sequence ID" value="SHH44348.1"/>
    <property type="molecule type" value="Genomic_DNA"/>
</dbReference>
<reference evidence="2 3" key="1">
    <citation type="submission" date="2016-11" db="EMBL/GenBank/DDBJ databases">
        <authorList>
            <person name="Jaros S."/>
            <person name="Januszkiewicz K."/>
            <person name="Wedrychowicz H."/>
        </authorList>
    </citation>
    <scope>NUCLEOTIDE SEQUENCE [LARGE SCALE GENOMIC DNA]</scope>
    <source>
        <strain evidence="2 3">DSM 6191</strain>
    </source>
</reference>
<dbReference type="RefSeq" id="WP_073015750.1">
    <property type="nucleotide sequence ID" value="NZ_FQXU01000003.1"/>
</dbReference>
<evidence type="ECO:0000313" key="2">
    <source>
        <dbReference type="EMBL" id="SHH44348.1"/>
    </source>
</evidence>
<feature type="domain" description="Restriction system protein Mrr-like N-terminal" evidence="1">
    <location>
        <begin position="16"/>
        <end position="88"/>
    </location>
</feature>
<dbReference type="Proteomes" id="UP000184241">
    <property type="component" value="Unassembled WGS sequence"/>
</dbReference>
<sequence>MIDKINIFPEKSQLKQATLLALQELGGKATTKEINSKVAQILNLSEEVLAMEDENGLGTAYEYRMRWIRTELKGQILNPKKGHWVLAENQNLK</sequence>
<protein>
    <submittedName>
        <fullName evidence="2">Restriction system protein</fullName>
    </submittedName>
</protein>
<dbReference type="AlphaFoldDB" id="A0A1M5T131"/>
<evidence type="ECO:0000259" key="1">
    <source>
        <dbReference type="Pfam" id="PF14338"/>
    </source>
</evidence>
<proteinExistence type="predicted"/>
<organism evidence="2 3">
    <name type="scientific">Clostridium intestinale DSM 6191</name>
    <dbReference type="NCBI Taxonomy" id="1121320"/>
    <lineage>
        <taxon>Bacteria</taxon>
        <taxon>Bacillati</taxon>
        <taxon>Bacillota</taxon>
        <taxon>Clostridia</taxon>
        <taxon>Eubacteriales</taxon>
        <taxon>Clostridiaceae</taxon>
        <taxon>Clostridium</taxon>
    </lineage>
</organism>